<dbReference type="HOGENOM" id="CLU_2986034_0_0_6"/>
<dbReference type="EMBL" id="AYET01000012">
    <property type="protein sequence ID" value="ESK46006.1"/>
    <property type="molecule type" value="Genomic_DNA"/>
</dbReference>
<sequence>MAQDVIVLTEQELMTSSSLKNRFYSYIYIYFNLLNCMTIKQGCSILTTAPLNDVSGQ</sequence>
<protein>
    <submittedName>
        <fullName evidence="1">Uncharacterized protein</fullName>
    </submittedName>
</protein>
<dbReference type="Proteomes" id="UP000018415">
    <property type="component" value="Unassembled WGS sequence"/>
</dbReference>
<name>V2UAP0_9GAMM</name>
<proteinExistence type="predicted"/>
<accession>V2UAP0</accession>
<evidence type="ECO:0000313" key="1">
    <source>
        <dbReference type="EMBL" id="ESK46006.1"/>
    </source>
</evidence>
<dbReference type="AlphaFoldDB" id="V2UAP0"/>
<evidence type="ECO:0000313" key="2">
    <source>
        <dbReference type="Proteomes" id="UP000018415"/>
    </source>
</evidence>
<gene>
    <name evidence="1" type="ORF">P253_03013</name>
</gene>
<keyword evidence="2" id="KW-1185">Reference proteome</keyword>
<reference evidence="1 2" key="1">
    <citation type="submission" date="2013-10" db="EMBL/GenBank/DDBJ databases">
        <title>The Genome Sequence of Acinetobacter indicus CIP 110367.</title>
        <authorList>
            <consortium name="The Broad Institute Genomics Platform"/>
            <consortium name="The Broad Institute Genome Sequencing Center for Infectious Disease"/>
            <person name="Cerqueira G."/>
            <person name="Feldgarden M."/>
            <person name="Courvalin P."/>
            <person name="Grillot-Courvalin C."/>
            <person name="Clermont D."/>
            <person name="Rocha E."/>
            <person name="Yoon E.-J."/>
            <person name="Nemec A."/>
            <person name="Young S.K."/>
            <person name="Zeng Q."/>
            <person name="Gargeya S."/>
            <person name="Fitzgerald M."/>
            <person name="Abouelleil A."/>
            <person name="Alvarado L."/>
            <person name="Berlin A.M."/>
            <person name="Chapman S.B."/>
            <person name="Gainer-Dewar J."/>
            <person name="Goldberg J."/>
            <person name="Gnerre S."/>
            <person name="Griggs A."/>
            <person name="Gujja S."/>
            <person name="Hansen M."/>
            <person name="Howarth C."/>
            <person name="Imamovic A."/>
            <person name="Ireland A."/>
            <person name="Larimer J."/>
            <person name="McCowan C."/>
            <person name="Murphy C."/>
            <person name="Pearson M."/>
            <person name="Poon T.W."/>
            <person name="Priest M."/>
            <person name="Roberts A."/>
            <person name="Saif S."/>
            <person name="Shea T."/>
            <person name="Sykes S."/>
            <person name="Wortman J."/>
            <person name="Nusbaum C."/>
            <person name="Birren B."/>
        </authorList>
    </citation>
    <scope>NUCLEOTIDE SEQUENCE [LARGE SCALE GENOMIC DNA]</scope>
    <source>
        <strain evidence="1 2">CIP 110367</strain>
    </source>
</reference>
<comment type="caution">
    <text evidence="1">The sequence shown here is derived from an EMBL/GenBank/DDBJ whole genome shotgun (WGS) entry which is preliminary data.</text>
</comment>
<organism evidence="1 2">
    <name type="scientific">Acinetobacter indicus CIP 110367</name>
    <dbReference type="NCBI Taxonomy" id="1341679"/>
    <lineage>
        <taxon>Bacteria</taxon>
        <taxon>Pseudomonadati</taxon>
        <taxon>Pseudomonadota</taxon>
        <taxon>Gammaproteobacteria</taxon>
        <taxon>Moraxellales</taxon>
        <taxon>Moraxellaceae</taxon>
        <taxon>Acinetobacter</taxon>
    </lineage>
</organism>